<name>A0A146K7B3_9EUKA</name>
<evidence type="ECO:0000259" key="1">
    <source>
        <dbReference type="Pfam" id="PF00112"/>
    </source>
</evidence>
<organism evidence="2">
    <name type="scientific">Trepomonas sp. PC1</name>
    <dbReference type="NCBI Taxonomy" id="1076344"/>
    <lineage>
        <taxon>Eukaryota</taxon>
        <taxon>Metamonada</taxon>
        <taxon>Diplomonadida</taxon>
        <taxon>Hexamitidae</taxon>
        <taxon>Hexamitinae</taxon>
        <taxon>Trepomonas</taxon>
    </lineage>
</organism>
<dbReference type="InterPro" id="IPR038765">
    <property type="entry name" value="Papain-like_cys_pep_sf"/>
</dbReference>
<dbReference type="GO" id="GO:0006508">
    <property type="term" value="P:proteolysis"/>
    <property type="evidence" value="ECO:0007669"/>
    <property type="project" value="InterPro"/>
</dbReference>
<gene>
    <name evidence="2" type="ORF">TPC1_16954</name>
</gene>
<sequence>RFPTFLTSRVDIPFFSSKMVQTNLKSAQKQQNLKFSFPLPSSYDQREQGLQTSVIDQGNCGSCYAVQTMYNLESAILRKYSSYNFSHSYTTKNLRISVQQLLSSKYNFGCDGGDAVYLAMDLLSNFKTVEFASNIPYKYGISEED</sequence>
<dbReference type="Pfam" id="PF00112">
    <property type="entry name" value="Peptidase_C1"/>
    <property type="match status" value="1"/>
</dbReference>
<proteinExistence type="predicted"/>
<dbReference type="EMBL" id="GDID01005165">
    <property type="protein sequence ID" value="JAP91441.1"/>
    <property type="molecule type" value="Transcribed_RNA"/>
</dbReference>
<feature type="domain" description="Peptidase C1A papain C-terminal" evidence="1">
    <location>
        <begin position="39"/>
        <end position="138"/>
    </location>
</feature>
<dbReference type="AlphaFoldDB" id="A0A146K7B3"/>
<accession>A0A146K7B3</accession>
<feature type="non-terminal residue" evidence="2">
    <location>
        <position position="1"/>
    </location>
</feature>
<reference evidence="2" key="1">
    <citation type="submission" date="2015-07" db="EMBL/GenBank/DDBJ databases">
        <title>Adaptation to a free-living lifestyle via gene acquisitions in the diplomonad Trepomonas sp. PC1.</title>
        <authorList>
            <person name="Xu F."/>
            <person name="Jerlstrom-Hultqvist J."/>
            <person name="Kolisko M."/>
            <person name="Simpson A.G.B."/>
            <person name="Roger A.J."/>
            <person name="Svard S.G."/>
            <person name="Andersson J.O."/>
        </authorList>
    </citation>
    <scope>NUCLEOTIDE SEQUENCE</scope>
    <source>
        <strain evidence="2">PC1</strain>
    </source>
</reference>
<feature type="non-terminal residue" evidence="2">
    <location>
        <position position="145"/>
    </location>
</feature>
<dbReference type="GO" id="GO:0008234">
    <property type="term" value="F:cysteine-type peptidase activity"/>
    <property type="evidence" value="ECO:0007669"/>
    <property type="project" value="InterPro"/>
</dbReference>
<dbReference type="Gene3D" id="3.90.70.10">
    <property type="entry name" value="Cysteine proteinases"/>
    <property type="match status" value="1"/>
</dbReference>
<dbReference type="SUPFAM" id="SSF54001">
    <property type="entry name" value="Cysteine proteinases"/>
    <property type="match status" value="1"/>
</dbReference>
<protein>
    <submittedName>
        <fullName evidence="2">Cathepsin L</fullName>
    </submittedName>
</protein>
<evidence type="ECO:0000313" key="2">
    <source>
        <dbReference type="EMBL" id="JAP91441.1"/>
    </source>
</evidence>
<dbReference type="InterPro" id="IPR000668">
    <property type="entry name" value="Peptidase_C1A_C"/>
</dbReference>